<feature type="transmembrane region" description="Helical" evidence="2">
    <location>
        <begin position="199"/>
        <end position="216"/>
    </location>
</feature>
<proteinExistence type="predicted"/>
<evidence type="ECO:0000313" key="6">
    <source>
        <dbReference type="Proteomes" id="UP001257739"/>
    </source>
</evidence>
<protein>
    <submittedName>
        <fullName evidence="5">Uncharacterized protein YcnI</fullName>
    </submittedName>
</protein>
<dbReference type="CDD" id="cd08545">
    <property type="entry name" value="YcnI_like"/>
    <property type="match status" value="1"/>
</dbReference>
<keyword evidence="2" id="KW-1133">Transmembrane helix</keyword>
<evidence type="ECO:0000313" key="5">
    <source>
        <dbReference type="EMBL" id="MDR7086869.1"/>
    </source>
</evidence>
<sequence length="223" mass="23679">MNRTPARLCAALITVALVGFAGAASAHVSVSSTDAAQGGFGKAVFRVPTESDTASTTKLVVTLPKDAPFAFVTAQAKPGWKVVLRKEKLAAPTKVGDFELTEAVRTVTWTTTGKGIAPSQFDEFAISGGPFPDDESISFTAKQTYSDGEVVNWDQVAEGDTEPEHPAPTLKLSEPTEEDSKAYSSEMSIAYDRDNTGRWLGGSALAVAVATLLVVLRQNRRRA</sequence>
<dbReference type="EMBL" id="JAVDWH010000001">
    <property type="protein sequence ID" value="MDR7086869.1"/>
    <property type="molecule type" value="Genomic_DNA"/>
</dbReference>
<evidence type="ECO:0000256" key="3">
    <source>
        <dbReference type="SAM" id="SignalP"/>
    </source>
</evidence>
<dbReference type="Pfam" id="PF07987">
    <property type="entry name" value="DUF1775"/>
    <property type="match status" value="1"/>
</dbReference>
<dbReference type="Gene3D" id="2.60.40.2230">
    <property type="entry name" value="Uncharacterised protein YcnI-like PF07987, DUF1775"/>
    <property type="match status" value="1"/>
</dbReference>
<organism evidence="5 6">
    <name type="scientific">Aeromicrobium panaciterrae</name>
    <dbReference type="NCBI Taxonomy" id="363861"/>
    <lineage>
        <taxon>Bacteria</taxon>
        <taxon>Bacillati</taxon>
        <taxon>Actinomycetota</taxon>
        <taxon>Actinomycetes</taxon>
        <taxon>Propionibacteriales</taxon>
        <taxon>Nocardioidaceae</taxon>
        <taxon>Aeromicrobium</taxon>
    </lineage>
</organism>
<comment type="caution">
    <text evidence="5">The sequence shown here is derived from an EMBL/GenBank/DDBJ whole genome shotgun (WGS) entry which is preliminary data.</text>
</comment>
<gene>
    <name evidence="5" type="ORF">J2X11_001708</name>
</gene>
<evidence type="ECO:0000256" key="1">
    <source>
        <dbReference type="SAM" id="MobiDB-lite"/>
    </source>
</evidence>
<feature type="chain" id="PRO_5045606881" evidence="3">
    <location>
        <begin position="27"/>
        <end position="223"/>
    </location>
</feature>
<feature type="region of interest" description="Disordered" evidence="1">
    <location>
        <begin position="158"/>
        <end position="184"/>
    </location>
</feature>
<evidence type="ECO:0000256" key="2">
    <source>
        <dbReference type="SAM" id="Phobius"/>
    </source>
</evidence>
<evidence type="ECO:0000259" key="4">
    <source>
        <dbReference type="Pfam" id="PF07987"/>
    </source>
</evidence>
<feature type="domain" description="YncI copper-binding" evidence="4">
    <location>
        <begin position="27"/>
        <end position="172"/>
    </location>
</feature>
<feature type="signal peptide" evidence="3">
    <location>
        <begin position="1"/>
        <end position="26"/>
    </location>
</feature>
<reference evidence="5 6" key="1">
    <citation type="submission" date="2023-07" db="EMBL/GenBank/DDBJ databases">
        <title>Sorghum-associated microbial communities from plants grown in Nebraska, USA.</title>
        <authorList>
            <person name="Schachtman D."/>
        </authorList>
    </citation>
    <scope>NUCLEOTIDE SEQUENCE [LARGE SCALE GENOMIC DNA]</scope>
    <source>
        <strain evidence="5 6">BE248</strain>
    </source>
</reference>
<dbReference type="InterPro" id="IPR012533">
    <property type="entry name" value="YcnI-copper_dom"/>
</dbReference>
<dbReference type="InterPro" id="IPR038507">
    <property type="entry name" value="YcnI-like_sf"/>
</dbReference>
<dbReference type="RefSeq" id="WP_309969531.1">
    <property type="nucleotide sequence ID" value="NZ_JAVDWH010000001.1"/>
</dbReference>
<keyword evidence="2" id="KW-0472">Membrane</keyword>
<keyword evidence="3" id="KW-0732">Signal</keyword>
<keyword evidence="2" id="KW-0812">Transmembrane</keyword>
<keyword evidence="6" id="KW-1185">Reference proteome</keyword>
<accession>A0ABU1UNY5</accession>
<name>A0ABU1UNY5_9ACTN</name>
<dbReference type="Proteomes" id="UP001257739">
    <property type="component" value="Unassembled WGS sequence"/>
</dbReference>